<organism evidence="2 3">
    <name type="scientific">Effrenium voratum</name>
    <dbReference type="NCBI Taxonomy" id="2562239"/>
    <lineage>
        <taxon>Eukaryota</taxon>
        <taxon>Sar</taxon>
        <taxon>Alveolata</taxon>
        <taxon>Dinophyceae</taxon>
        <taxon>Suessiales</taxon>
        <taxon>Symbiodiniaceae</taxon>
        <taxon>Effrenium</taxon>
    </lineage>
</organism>
<dbReference type="EMBL" id="CAUJNA010001923">
    <property type="protein sequence ID" value="CAJ1389681.1"/>
    <property type="molecule type" value="Genomic_DNA"/>
</dbReference>
<evidence type="ECO:0000256" key="1">
    <source>
        <dbReference type="SAM" id="MobiDB-lite"/>
    </source>
</evidence>
<evidence type="ECO:0000313" key="3">
    <source>
        <dbReference type="Proteomes" id="UP001178507"/>
    </source>
</evidence>
<comment type="caution">
    <text evidence="2">The sequence shown here is derived from an EMBL/GenBank/DDBJ whole genome shotgun (WGS) entry which is preliminary data.</text>
</comment>
<feature type="region of interest" description="Disordered" evidence="1">
    <location>
        <begin position="236"/>
        <end position="256"/>
    </location>
</feature>
<accession>A0AA36ILR3</accession>
<reference evidence="2" key="1">
    <citation type="submission" date="2023-08" db="EMBL/GenBank/DDBJ databases">
        <authorList>
            <person name="Chen Y."/>
            <person name="Shah S."/>
            <person name="Dougan E. K."/>
            <person name="Thang M."/>
            <person name="Chan C."/>
        </authorList>
    </citation>
    <scope>NUCLEOTIDE SEQUENCE</scope>
</reference>
<dbReference type="Proteomes" id="UP001178507">
    <property type="component" value="Unassembled WGS sequence"/>
</dbReference>
<dbReference type="AlphaFoldDB" id="A0AA36ILR3"/>
<proteinExistence type="predicted"/>
<evidence type="ECO:0000313" key="2">
    <source>
        <dbReference type="EMBL" id="CAJ1389681.1"/>
    </source>
</evidence>
<keyword evidence="3" id="KW-1185">Reference proteome</keyword>
<protein>
    <submittedName>
        <fullName evidence="2">Uncharacterized protein</fullName>
    </submittedName>
</protein>
<feature type="compositionally biased region" description="Acidic residues" evidence="1">
    <location>
        <begin position="239"/>
        <end position="249"/>
    </location>
</feature>
<name>A0AA36ILR3_9DINO</name>
<sequence length="256" mass="29982">MMIDASTQTNEDMKHMVKLEHSVAALQFVVKNGWSQNPVLPDGEDGLPFVFTQCSMQELIYTEHFFHFDMVRDIPKNRWETIKAEWSLRQDNTPHWCRGDIDDARHMLKDCCFIILGFPVLVLRQRGSGRVEKFVIYVSVGTHRQVYHITASDLQDAYWNEHSTTMRKNGWRKRETAFRWISWQDYDGGLRGLAMEGEEDLHQHLEQTEQDFLPLDEAIGEELFYQPVEVVYQDHGDDYLDSDMSEPESNESSNSE</sequence>
<gene>
    <name evidence="2" type="ORF">EVOR1521_LOCUS15251</name>
</gene>